<dbReference type="InterPro" id="IPR039261">
    <property type="entry name" value="FNR_nucleotide-bd"/>
</dbReference>
<evidence type="ECO:0000259" key="3">
    <source>
        <dbReference type="Pfam" id="PF08030"/>
    </source>
</evidence>
<proteinExistence type="predicted"/>
<organism evidence="4 5">
    <name type="scientific">Psilocybe cf. subviscida</name>
    <dbReference type="NCBI Taxonomy" id="2480587"/>
    <lineage>
        <taxon>Eukaryota</taxon>
        <taxon>Fungi</taxon>
        <taxon>Dikarya</taxon>
        <taxon>Basidiomycota</taxon>
        <taxon>Agaricomycotina</taxon>
        <taxon>Agaricomycetes</taxon>
        <taxon>Agaricomycetidae</taxon>
        <taxon>Agaricales</taxon>
        <taxon>Agaricineae</taxon>
        <taxon>Strophariaceae</taxon>
        <taxon>Psilocybe</taxon>
    </lineage>
</organism>
<comment type="caution">
    <text evidence="4">The sequence shown here is derived from an EMBL/GenBank/DDBJ whole genome shotgun (WGS) entry which is preliminary data.</text>
</comment>
<dbReference type="EMBL" id="JAACJJ010000032">
    <property type="protein sequence ID" value="KAF5317807.1"/>
    <property type="molecule type" value="Genomic_DNA"/>
</dbReference>
<dbReference type="PANTHER" id="PTHR42815:SF2">
    <property type="entry name" value="FAD-BINDING, PUTATIVE (AFU_ORTHOLOGUE AFUA_6G07600)-RELATED"/>
    <property type="match status" value="1"/>
</dbReference>
<dbReference type="GO" id="GO:0016491">
    <property type="term" value="F:oxidoreductase activity"/>
    <property type="evidence" value="ECO:0007669"/>
    <property type="project" value="UniProtKB-KW"/>
</dbReference>
<dbReference type="SUPFAM" id="SSF52343">
    <property type="entry name" value="Ferredoxin reductase-like, C-terminal NADP-linked domain"/>
    <property type="match status" value="1"/>
</dbReference>
<evidence type="ECO:0000313" key="4">
    <source>
        <dbReference type="EMBL" id="KAF5317807.1"/>
    </source>
</evidence>
<dbReference type="OrthoDB" id="436496at2759"/>
<dbReference type="Gene3D" id="3.40.50.80">
    <property type="entry name" value="Nucleotide-binding domain of ferredoxin-NADP reductase (FNR) module"/>
    <property type="match status" value="1"/>
</dbReference>
<accession>A0A8H5B755</accession>
<feature type="compositionally biased region" description="Polar residues" evidence="2">
    <location>
        <begin position="630"/>
        <end position="653"/>
    </location>
</feature>
<feature type="domain" description="Ferric reductase NAD binding" evidence="3">
    <location>
        <begin position="539"/>
        <end position="707"/>
    </location>
</feature>
<name>A0A8H5B755_9AGAR</name>
<evidence type="ECO:0000313" key="5">
    <source>
        <dbReference type="Proteomes" id="UP000567179"/>
    </source>
</evidence>
<keyword evidence="1" id="KW-0560">Oxidoreductase</keyword>
<protein>
    <recommendedName>
        <fullName evidence="3">Ferric reductase NAD binding domain-containing protein</fullName>
    </recommendedName>
</protein>
<dbReference type="PANTHER" id="PTHR42815">
    <property type="entry name" value="FAD-BINDING, PUTATIVE (AFU_ORTHOLOGUE AFUA_6G07600)-RELATED"/>
    <property type="match status" value="1"/>
</dbReference>
<feature type="region of interest" description="Disordered" evidence="2">
    <location>
        <begin position="615"/>
        <end position="653"/>
    </location>
</feature>
<evidence type="ECO:0000256" key="1">
    <source>
        <dbReference type="ARBA" id="ARBA00023002"/>
    </source>
</evidence>
<feature type="compositionally biased region" description="Low complexity" evidence="2">
    <location>
        <begin position="615"/>
        <end position="629"/>
    </location>
</feature>
<dbReference type="Pfam" id="PF08030">
    <property type="entry name" value="NAD_binding_6"/>
    <property type="match status" value="1"/>
</dbReference>
<gene>
    <name evidence="4" type="ORF">D9619_012589</name>
</gene>
<reference evidence="4 5" key="1">
    <citation type="journal article" date="2020" name="ISME J.">
        <title>Uncovering the hidden diversity of litter-decomposition mechanisms in mushroom-forming fungi.</title>
        <authorList>
            <person name="Floudas D."/>
            <person name="Bentzer J."/>
            <person name="Ahren D."/>
            <person name="Johansson T."/>
            <person name="Persson P."/>
            <person name="Tunlid A."/>
        </authorList>
    </citation>
    <scope>NUCLEOTIDE SEQUENCE [LARGE SCALE GENOMIC DNA]</scope>
    <source>
        <strain evidence="4 5">CBS 101986</strain>
    </source>
</reference>
<evidence type="ECO:0000256" key="2">
    <source>
        <dbReference type="SAM" id="MobiDB-lite"/>
    </source>
</evidence>
<dbReference type="AlphaFoldDB" id="A0A8H5B755"/>
<sequence length="731" mass="78300">MSSLTGWHRGERIAREKIGFDAIPATRMLWTSIAGEMPEQHSTFYTTRLPFIPVCILVKDGEDGVGRPWGSFLVGKDGQPGFVTHPRYNTLIVQAVLSNGDPFLRVAGVDAGGKEDEDEKNLDKPMIAGIGVELSTRRRNKFAGHIVKIDLKEGQLDMELVVNEAIGNCPKYITLRELAPVNHSKFPDIEASATQPRVVEDRLHLSPEDRLSEDAISFIHGADTIFLGSAYIAPADEAKAYPSHLGMNHRGGRPGFVRVKGDGRTVVVPDFSGNRIMTSLGNIEATPLACISIASFTTGDVLYLTGTARNVYGAEAQSVMPFQDRLTEIHVTGYTFVRAALPLRVVPDYRIEASPYSPPIKLLAEELPKGSQLFMNASSGLPKALLRKVEVHSADLATFTWEMEDAGDDAEPELVVQPGQAVILDFKTLLGERRYAHMMPGKPAAVNDDYVRTWTVSRFSPRSGTKKATFALTMREISGGTVTGALFGIVRKLQQVKPHILDDARDLDLKVGVVGISGDFVLPSGAAPDSAVSATLPKLVWIAGGIGITPFLAMLRTITSPDFAQPTPEVTLVVSTREVDVMAALVSQALNGEQLPSTVSVHIFSTLPVLRSDAPPLSSSSESDAAPSSRTSVSTKEHGSQVTASLDPPSSASSQVTHASGLFFTQHSGRVNLDAVLNPSSLSGLSGGSIAGSEGTQFYVCGPLAFETAINDSLGGLGVSSTSIHRETFAY</sequence>
<dbReference type="Proteomes" id="UP000567179">
    <property type="component" value="Unassembled WGS sequence"/>
</dbReference>
<keyword evidence="5" id="KW-1185">Reference proteome</keyword>
<dbReference type="InterPro" id="IPR013121">
    <property type="entry name" value="Fe_red_NAD-bd_6"/>
</dbReference>